<feature type="chain" id="PRO_5024362934" description="Lipoprotein" evidence="1">
    <location>
        <begin position="22"/>
        <end position="228"/>
    </location>
</feature>
<accession>A0A5K7ZME8</accession>
<keyword evidence="1" id="KW-0732">Signal</keyword>
<dbReference type="AlphaFoldDB" id="A0A5K7ZME8"/>
<dbReference type="RefSeq" id="WP_155320784.1">
    <property type="nucleotide sequence ID" value="NZ_AP021876.1"/>
</dbReference>
<organism evidence="2 3">
    <name type="scientific">Desulfosarcina ovata subsp. sediminis</name>
    <dbReference type="NCBI Taxonomy" id="885957"/>
    <lineage>
        <taxon>Bacteria</taxon>
        <taxon>Pseudomonadati</taxon>
        <taxon>Thermodesulfobacteriota</taxon>
        <taxon>Desulfobacteria</taxon>
        <taxon>Desulfobacterales</taxon>
        <taxon>Desulfosarcinaceae</taxon>
        <taxon>Desulfosarcina</taxon>
    </lineage>
</organism>
<evidence type="ECO:0008006" key="4">
    <source>
        <dbReference type="Google" id="ProtNLM"/>
    </source>
</evidence>
<feature type="signal peptide" evidence="1">
    <location>
        <begin position="1"/>
        <end position="21"/>
    </location>
</feature>
<dbReference type="EMBL" id="AP021876">
    <property type="protein sequence ID" value="BBO79640.1"/>
    <property type="molecule type" value="Genomic_DNA"/>
</dbReference>
<dbReference type="Proteomes" id="UP000425960">
    <property type="component" value="Chromosome"/>
</dbReference>
<sequence>MKLIHIVIGLLALSAIMISQAACSKDPGVSSANTSYEEVDQIRDVSMYGGKIKRIVAHIVIPLGRTNEEVRETLKKAAIEIGNREHAKATTVKGYRPQDKDRTGQWTVGQATYAPNGRWEDADTNSPLSVTVELSKDSLYFQKEEASKIGKNFILKEQGGGPVEISKYRDNWGDKDIIAKLPSGTDVTIIERYEKPITSEMLLTRVRVRDEKNEIEGWVFGEDVAPKE</sequence>
<evidence type="ECO:0000313" key="3">
    <source>
        <dbReference type="Proteomes" id="UP000425960"/>
    </source>
</evidence>
<name>A0A5K7ZME8_9BACT</name>
<evidence type="ECO:0000256" key="1">
    <source>
        <dbReference type="SAM" id="SignalP"/>
    </source>
</evidence>
<protein>
    <recommendedName>
        <fullName evidence="4">Lipoprotein</fullName>
    </recommendedName>
</protein>
<evidence type="ECO:0000313" key="2">
    <source>
        <dbReference type="EMBL" id="BBO79640.1"/>
    </source>
</evidence>
<reference evidence="2 3" key="1">
    <citation type="submission" date="2019-11" db="EMBL/GenBank/DDBJ databases">
        <title>Comparative genomics of hydrocarbon-degrading Desulfosarcina strains.</title>
        <authorList>
            <person name="Watanabe M."/>
            <person name="Kojima H."/>
            <person name="Fukui M."/>
        </authorList>
    </citation>
    <scope>NUCLEOTIDE SEQUENCE [LARGE SCALE GENOMIC DNA]</scope>
    <source>
        <strain evidence="2 3">28bB2T</strain>
    </source>
</reference>
<gene>
    <name evidence="2" type="ORF">DSCO28_02060</name>
</gene>
<proteinExistence type="predicted"/>
<dbReference type="KEGG" id="dov:DSCO28_02060"/>